<proteinExistence type="predicted"/>
<keyword evidence="3" id="KW-1185">Reference proteome</keyword>
<accession>A0A8T0HUC8</accession>
<dbReference type="AlphaFoldDB" id="A0A8T0HUC8"/>
<dbReference type="EMBL" id="CM026426">
    <property type="protein sequence ID" value="KAG0574345.1"/>
    <property type="molecule type" value="Genomic_DNA"/>
</dbReference>
<feature type="chain" id="PRO_5035853303" evidence="1">
    <location>
        <begin position="28"/>
        <end position="54"/>
    </location>
</feature>
<comment type="caution">
    <text evidence="2">The sequence shown here is derived from an EMBL/GenBank/DDBJ whole genome shotgun (WGS) entry which is preliminary data.</text>
</comment>
<name>A0A8T0HUC8_CERPU</name>
<evidence type="ECO:0000313" key="3">
    <source>
        <dbReference type="Proteomes" id="UP000822688"/>
    </source>
</evidence>
<organism evidence="2 3">
    <name type="scientific">Ceratodon purpureus</name>
    <name type="common">Fire moss</name>
    <name type="synonym">Dicranum purpureum</name>
    <dbReference type="NCBI Taxonomy" id="3225"/>
    <lineage>
        <taxon>Eukaryota</taxon>
        <taxon>Viridiplantae</taxon>
        <taxon>Streptophyta</taxon>
        <taxon>Embryophyta</taxon>
        <taxon>Bryophyta</taxon>
        <taxon>Bryophytina</taxon>
        <taxon>Bryopsida</taxon>
        <taxon>Dicranidae</taxon>
        <taxon>Pseudoditrichales</taxon>
        <taxon>Ditrichaceae</taxon>
        <taxon>Ceratodon</taxon>
    </lineage>
</organism>
<dbReference type="Proteomes" id="UP000822688">
    <property type="component" value="Chromosome V"/>
</dbReference>
<reference evidence="2" key="1">
    <citation type="submission" date="2020-06" db="EMBL/GenBank/DDBJ databases">
        <title>WGS assembly of Ceratodon purpureus strain R40.</title>
        <authorList>
            <person name="Carey S.B."/>
            <person name="Jenkins J."/>
            <person name="Shu S."/>
            <person name="Lovell J.T."/>
            <person name="Sreedasyam A."/>
            <person name="Maumus F."/>
            <person name="Tiley G.P."/>
            <person name="Fernandez-Pozo N."/>
            <person name="Barry K."/>
            <person name="Chen C."/>
            <person name="Wang M."/>
            <person name="Lipzen A."/>
            <person name="Daum C."/>
            <person name="Saski C.A."/>
            <person name="Payton A.C."/>
            <person name="Mcbreen J.C."/>
            <person name="Conrad R.E."/>
            <person name="Kollar L.M."/>
            <person name="Olsson S."/>
            <person name="Huttunen S."/>
            <person name="Landis J.B."/>
            <person name="Wickett N.J."/>
            <person name="Johnson M.G."/>
            <person name="Rensing S.A."/>
            <person name="Grimwood J."/>
            <person name="Schmutz J."/>
            <person name="Mcdaniel S.F."/>
        </authorList>
    </citation>
    <scope>NUCLEOTIDE SEQUENCE</scope>
    <source>
        <strain evidence="2">R40</strain>
    </source>
</reference>
<evidence type="ECO:0000313" key="2">
    <source>
        <dbReference type="EMBL" id="KAG0574345.1"/>
    </source>
</evidence>
<feature type="signal peptide" evidence="1">
    <location>
        <begin position="1"/>
        <end position="27"/>
    </location>
</feature>
<sequence length="54" mass="6056">MGRGGGTFGGLLFFLCVTVWKPWLSRGLSAWCNDSIIWLRWHLGLEVGLAALHR</sequence>
<gene>
    <name evidence="2" type="ORF">KC19_VG255500</name>
</gene>
<keyword evidence="1" id="KW-0732">Signal</keyword>
<protein>
    <submittedName>
        <fullName evidence="2">Uncharacterized protein</fullName>
    </submittedName>
</protein>
<evidence type="ECO:0000256" key="1">
    <source>
        <dbReference type="SAM" id="SignalP"/>
    </source>
</evidence>